<accession>A0A844FXU4</accession>
<gene>
    <name evidence="1" type="ORF">FYJ85_00290</name>
</gene>
<comment type="caution">
    <text evidence="1">The sequence shown here is derived from an EMBL/GenBank/DDBJ whole genome shotgun (WGS) entry which is preliminary data.</text>
</comment>
<keyword evidence="2" id="KW-1185">Reference proteome</keyword>
<dbReference type="Pfam" id="PF07087">
    <property type="entry name" value="DUF1353"/>
    <property type="match status" value="1"/>
</dbReference>
<proteinExistence type="predicted"/>
<evidence type="ECO:0000313" key="1">
    <source>
        <dbReference type="EMBL" id="MST95485.1"/>
    </source>
</evidence>
<reference evidence="1 2" key="1">
    <citation type="submission" date="2019-08" db="EMBL/GenBank/DDBJ databases">
        <title>In-depth cultivation of the pig gut microbiome towards novel bacterial diversity and tailored functional studies.</title>
        <authorList>
            <person name="Wylensek D."/>
            <person name="Hitch T.C.A."/>
            <person name="Clavel T."/>
        </authorList>
    </citation>
    <scope>NUCLEOTIDE SEQUENCE [LARGE SCALE GENOMIC DNA]</scope>
    <source>
        <strain evidence="1 2">BBE-744-WT-12</strain>
    </source>
</reference>
<organism evidence="1 2">
    <name type="scientific">Victivallis lenta</name>
    <dbReference type="NCBI Taxonomy" id="2606640"/>
    <lineage>
        <taxon>Bacteria</taxon>
        <taxon>Pseudomonadati</taxon>
        <taxon>Lentisphaerota</taxon>
        <taxon>Lentisphaeria</taxon>
        <taxon>Victivallales</taxon>
        <taxon>Victivallaceae</taxon>
        <taxon>Victivallis</taxon>
    </lineage>
</organism>
<sequence length="125" mass="14248">MQIELHSEDERGNIVRLLKPVKFRFREKTFIVHAGFECDGVSVPRPAWPLVSPQIDPRSLRAGIAHDYIYRVQPEGWTRAEADLMFLCFLIEDGLAVPRALAAYAAVRVCGWKAWNDNRKLLEGA</sequence>
<dbReference type="EMBL" id="VUNS01000001">
    <property type="protein sequence ID" value="MST95485.1"/>
    <property type="molecule type" value="Genomic_DNA"/>
</dbReference>
<dbReference type="InterPro" id="IPR010767">
    <property type="entry name" value="Phage_CGC-2007_Cje0229"/>
</dbReference>
<dbReference type="AlphaFoldDB" id="A0A844FXU4"/>
<protein>
    <submittedName>
        <fullName evidence="1">DUF1353 domain-containing protein</fullName>
    </submittedName>
</protein>
<name>A0A844FXU4_9BACT</name>
<dbReference type="Proteomes" id="UP000435649">
    <property type="component" value="Unassembled WGS sequence"/>
</dbReference>
<dbReference type="RefSeq" id="WP_154416617.1">
    <property type="nucleotide sequence ID" value="NZ_VUNS01000001.1"/>
</dbReference>
<evidence type="ECO:0000313" key="2">
    <source>
        <dbReference type="Proteomes" id="UP000435649"/>
    </source>
</evidence>